<gene>
    <name evidence="11" type="ORF">E6Q69_08290</name>
</gene>
<evidence type="ECO:0000259" key="8">
    <source>
        <dbReference type="Pfam" id="PF00441"/>
    </source>
</evidence>
<feature type="domain" description="Acyl-CoA dehydrogenase/oxidase C-terminal" evidence="8">
    <location>
        <begin position="244"/>
        <end position="393"/>
    </location>
</feature>
<dbReference type="Gene3D" id="1.10.540.10">
    <property type="entry name" value="Acyl-CoA dehydrogenase/oxidase, N-terminal domain"/>
    <property type="match status" value="1"/>
</dbReference>
<dbReference type="SUPFAM" id="SSF47203">
    <property type="entry name" value="Acyl-CoA dehydrogenase C-terminal domain-like"/>
    <property type="match status" value="1"/>
</dbReference>
<feature type="domain" description="Acyl-CoA dehydrogenase/oxidase N-terminal" evidence="10">
    <location>
        <begin position="9"/>
        <end position="128"/>
    </location>
</feature>
<protein>
    <submittedName>
        <fullName evidence="11">Acyl-CoA dehydrogenase</fullName>
    </submittedName>
</protein>
<comment type="similarity">
    <text evidence="2 7">Belongs to the acyl-CoA dehydrogenase family.</text>
</comment>
<dbReference type="EMBL" id="SSFO01000138">
    <property type="protein sequence ID" value="TXI32712.1"/>
    <property type="molecule type" value="Genomic_DNA"/>
</dbReference>
<comment type="caution">
    <text evidence="11">The sequence shown here is derived from an EMBL/GenBank/DDBJ whole genome shotgun (WGS) entry which is preliminary data.</text>
</comment>
<dbReference type="PANTHER" id="PTHR48083">
    <property type="entry name" value="MEDIUM-CHAIN SPECIFIC ACYL-COA DEHYDROGENASE, MITOCHONDRIAL-RELATED"/>
    <property type="match status" value="1"/>
</dbReference>
<dbReference type="InterPro" id="IPR036250">
    <property type="entry name" value="AcylCo_DH-like_C"/>
</dbReference>
<dbReference type="InterPro" id="IPR013786">
    <property type="entry name" value="AcylCoA_DH/ox_N"/>
</dbReference>
<accession>A0A5C7W7N7</accession>
<dbReference type="InterPro" id="IPR009100">
    <property type="entry name" value="AcylCoA_DH/oxidase_NM_dom_sf"/>
</dbReference>
<evidence type="ECO:0000256" key="1">
    <source>
        <dbReference type="ARBA" id="ARBA00001974"/>
    </source>
</evidence>
<dbReference type="Pfam" id="PF00441">
    <property type="entry name" value="Acyl-CoA_dh_1"/>
    <property type="match status" value="1"/>
</dbReference>
<dbReference type="AlphaFoldDB" id="A0A5C7W7N7"/>
<dbReference type="GO" id="GO:0050660">
    <property type="term" value="F:flavin adenine dinucleotide binding"/>
    <property type="evidence" value="ECO:0007669"/>
    <property type="project" value="InterPro"/>
</dbReference>
<dbReference type="GO" id="GO:0005737">
    <property type="term" value="C:cytoplasm"/>
    <property type="evidence" value="ECO:0007669"/>
    <property type="project" value="TreeGrafter"/>
</dbReference>
<dbReference type="InterPro" id="IPR006091">
    <property type="entry name" value="Acyl-CoA_Oxase/DH_mid-dom"/>
</dbReference>
<evidence type="ECO:0000256" key="7">
    <source>
        <dbReference type="RuleBase" id="RU362125"/>
    </source>
</evidence>
<organism evidence="11 12">
    <name type="scientific">Aquipseudomonas alcaligenes</name>
    <name type="common">Pseudomonas alcaligenes</name>
    <dbReference type="NCBI Taxonomy" id="43263"/>
    <lineage>
        <taxon>Bacteria</taxon>
        <taxon>Pseudomonadati</taxon>
        <taxon>Pseudomonadota</taxon>
        <taxon>Gammaproteobacteria</taxon>
        <taxon>Pseudomonadales</taxon>
        <taxon>Pseudomonadaceae</taxon>
        <taxon>Aquipseudomonas</taxon>
    </lineage>
</organism>
<sequence length="413" mass="46203">MDFAFSPRVEALRRQLQDFMDAHVVPRHAQWLAEARGGLPVSFMADLKALARSEGLWNLFLPGLREDEQGTRLSNLEYAPLAEIMGRIPWASEVFNCSAPDTGNMELLHLFASPAQRQRWLLPLLAGEIRSAFAMSEPDVASADASNVQTLIRRDGEHYVLNGRKWFISNACHPQCRLLIVMGKSAPNADPHRQQSMLLVPFDTPGVQVLRNIPVLNHVSAEGHAEILLREVRVPRDHLLGAEGDGFMMAQARLGPGRVHHCMRAIGMAELALQLLLERCQERRVFGRYLAQYANIGDWIGESRLDIEQARLLVLKTAWMLDTVGARAARREIAMIKAQVPRMLCRVVDRAMQVFGAMGLSPDTPLADFYTQGRALRFADGPDEVHLRSLARWELEASARQRGQTAAYLTPPG</sequence>
<dbReference type="Gene3D" id="1.20.140.10">
    <property type="entry name" value="Butyryl-CoA Dehydrogenase, subunit A, domain 3"/>
    <property type="match status" value="1"/>
</dbReference>
<reference evidence="11 12" key="1">
    <citation type="submission" date="2018-09" db="EMBL/GenBank/DDBJ databases">
        <title>Metagenome Assembled Genomes from an Advanced Water Purification Facility.</title>
        <authorList>
            <person name="Stamps B.W."/>
            <person name="Spear J.R."/>
        </authorList>
    </citation>
    <scope>NUCLEOTIDE SEQUENCE [LARGE SCALE GENOMIC DNA]</scope>
    <source>
        <strain evidence="11">Bin_52_1</strain>
    </source>
</reference>
<dbReference type="Pfam" id="PF02770">
    <property type="entry name" value="Acyl-CoA_dh_M"/>
    <property type="match status" value="1"/>
</dbReference>
<evidence type="ECO:0000259" key="10">
    <source>
        <dbReference type="Pfam" id="PF02771"/>
    </source>
</evidence>
<dbReference type="InterPro" id="IPR037069">
    <property type="entry name" value="AcylCoA_DH/ox_N_sf"/>
</dbReference>
<evidence type="ECO:0000259" key="9">
    <source>
        <dbReference type="Pfam" id="PF02770"/>
    </source>
</evidence>
<dbReference type="InterPro" id="IPR009075">
    <property type="entry name" value="AcylCo_DH/oxidase_C"/>
</dbReference>
<name>A0A5C7W7N7_AQUAC</name>
<comment type="subunit">
    <text evidence="3">Homodimer.</text>
</comment>
<dbReference type="GO" id="GO:0033539">
    <property type="term" value="P:fatty acid beta-oxidation using acyl-CoA dehydrogenase"/>
    <property type="evidence" value="ECO:0007669"/>
    <property type="project" value="TreeGrafter"/>
</dbReference>
<evidence type="ECO:0000313" key="12">
    <source>
        <dbReference type="Proteomes" id="UP000321110"/>
    </source>
</evidence>
<keyword evidence="6 7" id="KW-0560">Oxidoreductase</keyword>
<feature type="domain" description="Acyl-CoA oxidase/dehydrogenase middle" evidence="9">
    <location>
        <begin position="132"/>
        <end position="212"/>
    </location>
</feature>
<dbReference type="GO" id="GO:0003995">
    <property type="term" value="F:acyl-CoA dehydrogenase activity"/>
    <property type="evidence" value="ECO:0007669"/>
    <property type="project" value="TreeGrafter"/>
</dbReference>
<dbReference type="Pfam" id="PF02771">
    <property type="entry name" value="Acyl-CoA_dh_N"/>
    <property type="match status" value="1"/>
</dbReference>
<dbReference type="PANTHER" id="PTHR48083:SF13">
    <property type="entry name" value="ACYL-COA DEHYDROGENASE FAMILY MEMBER 11"/>
    <property type="match status" value="1"/>
</dbReference>
<keyword evidence="5 7" id="KW-0274">FAD</keyword>
<dbReference type="SUPFAM" id="SSF56645">
    <property type="entry name" value="Acyl-CoA dehydrogenase NM domain-like"/>
    <property type="match status" value="1"/>
</dbReference>
<keyword evidence="4 7" id="KW-0285">Flavoprotein</keyword>
<dbReference type="InterPro" id="IPR046373">
    <property type="entry name" value="Acyl-CoA_Oxase/DH_mid-dom_sf"/>
</dbReference>
<dbReference type="FunFam" id="2.40.110.10:FF:000002">
    <property type="entry name" value="Acyl-CoA dehydrogenase fadE12"/>
    <property type="match status" value="1"/>
</dbReference>
<evidence type="ECO:0000256" key="3">
    <source>
        <dbReference type="ARBA" id="ARBA00011738"/>
    </source>
</evidence>
<comment type="cofactor">
    <cofactor evidence="1 7">
        <name>FAD</name>
        <dbReference type="ChEBI" id="CHEBI:57692"/>
    </cofactor>
</comment>
<dbReference type="Gene3D" id="2.40.110.10">
    <property type="entry name" value="Butyryl-CoA Dehydrogenase, subunit A, domain 2"/>
    <property type="match status" value="1"/>
</dbReference>
<dbReference type="InterPro" id="IPR050741">
    <property type="entry name" value="Acyl-CoA_dehydrogenase"/>
</dbReference>
<evidence type="ECO:0000313" key="11">
    <source>
        <dbReference type="EMBL" id="TXI32712.1"/>
    </source>
</evidence>
<evidence type="ECO:0000256" key="5">
    <source>
        <dbReference type="ARBA" id="ARBA00022827"/>
    </source>
</evidence>
<proteinExistence type="inferred from homology"/>
<dbReference type="Proteomes" id="UP000321110">
    <property type="component" value="Unassembled WGS sequence"/>
</dbReference>
<evidence type="ECO:0000256" key="6">
    <source>
        <dbReference type="ARBA" id="ARBA00023002"/>
    </source>
</evidence>
<evidence type="ECO:0000256" key="2">
    <source>
        <dbReference type="ARBA" id="ARBA00009347"/>
    </source>
</evidence>
<evidence type="ECO:0000256" key="4">
    <source>
        <dbReference type="ARBA" id="ARBA00022630"/>
    </source>
</evidence>